<name>A0A7G6TXN1_9BRAD</name>
<sequence length="235" mass="25221">MRTGFYKCEYRVDEAVGRSVMFVEHGSMLGGNSAFAHIGSYELRGDEVVAEIESRRHMNDPNYPSLLGQDVATISVIGRPYGDTYRFQGSSPQMPGAKFESVMTTIDDGEMPPAGPIGAGGIANGLYSIHLRTLDGIDGGLNGVMLLHDGRILGGDAFFYYLGAYSSADGRWKGEMLNQEHTPAKGENPVFGGYEIGIGFSGTCDETGAELEATALAGKRSLRLQAVLKLIRKAV</sequence>
<dbReference type="EMBL" id="CP050292">
    <property type="protein sequence ID" value="QND71513.1"/>
    <property type="molecule type" value="Genomic_DNA"/>
</dbReference>
<gene>
    <name evidence="1" type="ORF">HB776_09925</name>
</gene>
<evidence type="ECO:0008006" key="3">
    <source>
        <dbReference type="Google" id="ProtNLM"/>
    </source>
</evidence>
<proteinExistence type="predicted"/>
<dbReference type="AlphaFoldDB" id="A0A7G6TXN1"/>
<evidence type="ECO:0000313" key="2">
    <source>
        <dbReference type="Proteomes" id="UP000515291"/>
    </source>
</evidence>
<protein>
    <recommendedName>
        <fullName evidence="3">T3SS negative regulator,GrlR</fullName>
    </recommendedName>
</protein>
<evidence type="ECO:0000313" key="1">
    <source>
        <dbReference type="EMBL" id="QND71513.1"/>
    </source>
</evidence>
<dbReference type="InterPro" id="IPR043019">
    <property type="entry name" value="GrlR_sf"/>
</dbReference>
<dbReference type="KEGG" id="trb:HB776_09925"/>
<accession>A0A7G6TXN1</accession>
<reference evidence="2" key="1">
    <citation type="journal article" date="2020" name="Mol. Plant Microbe">
        <title>Rhizobial microsymbionts of the narrowly endemic Oxytropis species growing in Kamchatka are characterized by significant genetic diversity and possess a set of genes that are associated with T3SS and T6SS secretion systems and can affect the development of symbiosis.</title>
        <authorList>
            <person name="Safronova V."/>
            <person name="Guro P."/>
            <person name="Sazanova A."/>
            <person name="Kuznetsova I."/>
            <person name="Belimov A."/>
            <person name="Yakubov V."/>
            <person name="Chirak E."/>
            <person name="Afonin A."/>
            <person name="Gogolev Y."/>
            <person name="Andronov E."/>
            <person name="Tikhonovich I."/>
        </authorList>
    </citation>
    <scope>NUCLEOTIDE SEQUENCE [LARGE SCALE GENOMIC DNA]</scope>
    <source>
        <strain evidence="2">581</strain>
    </source>
</reference>
<dbReference type="Proteomes" id="UP000515291">
    <property type="component" value="Chromosome"/>
</dbReference>
<dbReference type="RefSeq" id="WP_184517328.1">
    <property type="nucleotide sequence ID" value="NZ_CP050292.1"/>
</dbReference>
<dbReference type="Gene3D" id="2.40.128.380">
    <property type="entry name" value="T3SS negative regulator GrlR"/>
    <property type="match status" value="2"/>
</dbReference>
<organism evidence="1 2">
    <name type="scientific">Tardiphaga robiniae</name>
    <dbReference type="NCBI Taxonomy" id="943830"/>
    <lineage>
        <taxon>Bacteria</taxon>
        <taxon>Pseudomonadati</taxon>
        <taxon>Pseudomonadota</taxon>
        <taxon>Alphaproteobacteria</taxon>
        <taxon>Hyphomicrobiales</taxon>
        <taxon>Nitrobacteraceae</taxon>
        <taxon>Tardiphaga</taxon>
    </lineage>
</organism>